<comment type="subcellular location">
    <subcellularLocation>
        <location evidence="1">Cell membrane</location>
    </subcellularLocation>
</comment>
<organism evidence="3 4">
    <name type="scientific">Paracoccus marinaquae</name>
    <dbReference type="NCBI Taxonomy" id="2841926"/>
    <lineage>
        <taxon>Bacteria</taxon>
        <taxon>Pseudomonadati</taxon>
        <taxon>Pseudomonadota</taxon>
        <taxon>Alphaproteobacteria</taxon>
        <taxon>Rhodobacterales</taxon>
        <taxon>Paracoccaceae</taxon>
        <taxon>Paracoccus</taxon>
    </lineage>
</organism>
<evidence type="ECO:0000259" key="2">
    <source>
        <dbReference type="Pfam" id="PF04413"/>
    </source>
</evidence>
<name>A0ABS6AH38_9RHOB</name>
<dbReference type="EC" id="2.4.99.12" evidence="1"/>
<sequence>MIYAATTGLAEAALRVRARLGGSESLRERLVSGPAPARADLWVHGASVGELTSARPVIEALAADQSVMVTANSETGRDMALGWGLPARLAPLDMPGALRRFLDAVQPRLQLTMENEFWPLRSRLLAERGIRQAMIGARMSQRSASLWARLPGVIGPMLRRISALSAQDPYSEARLRQLGLPEAAILPRLDLKLLTPAQVRPSPDSAARDLTLLAASTHEGEEAMILEAWLAARRIHADLRLILAIRHPRRGDEVAALIAAQGLTAARRSEGAAGGPLLLADTLGEMEIWYRQAGLCLVGGSLTDRGGHTPWEPAAHRCAILHGPHVGNFTDAYAALGAADAAREVTAESLATEIANLTGAPAAARRMGSAARHLLEQRAGDPAALVAHLRSLAIAPSEPDIDGMMTRDSS</sequence>
<keyword evidence="1" id="KW-0472">Membrane</keyword>
<comment type="pathway">
    <text evidence="1">Bacterial outer membrane biogenesis; LPS core biosynthesis.</text>
</comment>
<comment type="caution">
    <text evidence="3">The sequence shown here is derived from an EMBL/GenBank/DDBJ whole genome shotgun (WGS) entry which is preliminary data.</text>
</comment>
<comment type="similarity">
    <text evidence="1">Belongs to the glycosyltransferase group 1 family.</text>
</comment>
<comment type="function">
    <text evidence="1">Involved in lipopolysaccharide (LPS) biosynthesis. Catalyzes the transfer of 3-deoxy-D-manno-octulosonate (Kdo) residue(s) from CMP-Kdo to lipid IV(A), the tetraacyldisaccharide-1,4'-bisphosphate precursor of lipid A.</text>
</comment>
<keyword evidence="4" id="KW-1185">Reference proteome</keyword>
<gene>
    <name evidence="3" type="ORF">KNW02_07255</name>
</gene>
<dbReference type="GO" id="GO:0016740">
    <property type="term" value="F:transferase activity"/>
    <property type="evidence" value="ECO:0007669"/>
    <property type="project" value="UniProtKB-KW"/>
</dbReference>
<keyword evidence="1 3" id="KW-0808">Transferase</keyword>
<dbReference type="Pfam" id="PF04413">
    <property type="entry name" value="Glycos_transf_N"/>
    <property type="match status" value="1"/>
</dbReference>
<evidence type="ECO:0000313" key="3">
    <source>
        <dbReference type="EMBL" id="MBU3029915.1"/>
    </source>
</evidence>
<evidence type="ECO:0000313" key="4">
    <source>
        <dbReference type="Proteomes" id="UP001166191"/>
    </source>
</evidence>
<dbReference type="InterPro" id="IPR039901">
    <property type="entry name" value="Kdotransferase"/>
</dbReference>
<comment type="catalytic activity">
    <reaction evidence="1">
        <text>lipid IVA (E. coli) + CMP-3-deoxy-beta-D-manno-octulosonate = alpha-Kdo-(2-&gt;6)-lipid IVA (E. coli) + CMP + H(+)</text>
        <dbReference type="Rhea" id="RHEA:28066"/>
        <dbReference type="ChEBI" id="CHEBI:15378"/>
        <dbReference type="ChEBI" id="CHEBI:58603"/>
        <dbReference type="ChEBI" id="CHEBI:60364"/>
        <dbReference type="ChEBI" id="CHEBI:60377"/>
        <dbReference type="ChEBI" id="CHEBI:85987"/>
        <dbReference type="EC" id="2.4.99.12"/>
    </reaction>
</comment>
<dbReference type="Proteomes" id="UP001166191">
    <property type="component" value="Unassembled WGS sequence"/>
</dbReference>
<accession>A0ABS6AH38</accession>
<proteinExistence type="inferred from homology"/>
<reference evidence="3" key="1">
    <citation type="submission" date="2021-06" db="EMBL/GenBank/DDBJ databases">
        <title>Paracoccus bacterium XHP0099 sp. nov., isolated from the surface waters of the Yellow Sea.</title>
        <authorList>
            <person name="Xue H."/>
            <person name="Zhang D."/>
        </authorList>
    </citation>
    <scope>NUCLEOTIDE SEQUENCE</scope>
    <source>
        <strain evidence="3">XHP0099</strain>
    </source>
</reference>
<dbReference type="PANTHER" id="PTHR42755">
    <property type="entry name" value="3-DEOXY-MANNO-OCTULOSONATE CYTIDYLYLTRANSFERASE"/>
    <property type="match status" value="1"/>
</dbReference>
<evidence type="ECO:0000256" key="1">
    <source>
        <dbReference type="RuleBase" id="RU365103"/>
    </source>
</evidence>
<dbReference type="PANTHER" id="PTHR42755:SF1">
    <property type="entry name" value="3-DEOXY-D-MANNO-OCTULOSONIC ACID TRANSFERASE, MITOCHONDRIAL-RELATED"/>
    <property type="match status" value="1"/>
</dbReference>
<feature type="domain" description="3-deoxy-D-manno-octulosonic-acid transferase N-terminal" evidence="2">
    <location>
        <begin position="25"/>
        <end position="192"/>
    </location>
</feature>
<dbReference type="InterPro" id="IPR007507">
    <property type="entry name" value="Glycos_transf_N"/>
</dbReference>
<dbReference type="EMBL" id="JAHKNG010000009">
    <property type="protein sequence ID" value="MBU3029915.1"/>
    <property type="molecule type" value="Genomic_DNA"/>
</dbReference>
<dbReference type="RefSeq" id="WP_216032600.1">
    <property type="nucleotide sequence ID" value="NZ_JAHKNG010000009.1"/>
</dbReference>
<keyword evidence="1" id="KW-1003">Cell membrane</keyword>
<keyword evidence="1" id="KW-0448">Lipopolysaccharide biosynthesis</keyword>
<protein>
    <recommendedName>
        <fullName evidence="1">3-deoxy-D-manno-octulosonic acid transferase</fullName>
        <shortName evidence="1">Kdo transferase</shortName>
        <ecNumber evidence="1">2.4.99.12</ecNumber>
    </recommendedName>
    <alternativeName>
        <fullName evidence="1">Lipid IV(A) 3-deoxy-D-manno-octulosonic acid transferase</fullName>
    </alternativeName>
</protein>